<keyword evidence="5" id="KW-1185">Reference proteome</keyword>
<protein>
    <recommendedName>
        <fullName evidence="3">TadE-like domain-containing protein</fullName>
    </recommendedName>
</protein>
<organism evidence="4 5">
    <name type="scientific">Streptomyces filamentosus</name>
    <name type="common">Streptomyces roseosporus</name>
    <dbReference type="NCBI Taxonomy" id="67294"/>
    <lineage>
        <taxon>Bacteria</taxon>
        <taxon>Bacillati</taxon>
        <taxon>Actinomycetota</taxon>
        <taxon>Actinomycetes</taxon>
        <taxon>Kitasatosporales</taxon>
        <taxon>Streptomycetaceae</taxon>
        <taxon>Streptomyces</taxon>
    </lineage>
</organism>
<dbReference type="Pfam" id="PF07811">
    <property type="entry name" value="TadE"/>
    <property type="match status" value="1"/>
</dbReference>
<feature type="region of interest" description="Disordered" evidence="1">
    <location>
        <begin position="180"/>
        <end position="199"/>
    </location>
</feature>
<keyword evidence="2" id="KW-0472">Membrane</keyword>
<sequence length="199" mass="18764">MRRSERARGPGSDRGSVTVEAAVVLPVLALFAMALLWALAASAAQIRCVDAARAGARAAARAESPGAVTAVARAAAPEGARVTVTRQGELWRVTVEAAAPGPADLGVTLRAGAAALAEDTVGAAVGVGSGTGVGTGVGGVGAIAVGPGPGAGTEAGAANRIADGSAAGIAGIAEIAGIGGAGSVGRSGKEVERREAGAG</sequence>
<dbReference type="InterPro" id="IPR049790">
    <property type="entry name" value="Rv3655c/TadE"/>
</dbReference>
<keyword evidence="2" id="KW-0812">Transmembrane</keyword>
<dbReference type="EMBL" id="BNBE01000001">
    <property type="protein sequence ID" value="GHF95948.1"/>
    <property type="molecule type" value="Genomic_DNA"/>
</dbReference>
<keyword evidence="2" id="KW-1133">Transmembrane helix</keyword>
<evidence type="ECO:0000256" key="2">
    <source>
        <dbReference type="SAM" id="Phobius"/>
    </source>
</evidence>
<dbReference type="InterPro" id="IPR012495">
    <property type="entry name" value="TadE-like_dom"/>
</dbReference>
<evidence type="ECO:0000313" key="5">
    <source>
        <dbReference type="Proteomes" id="UP000632849"/>
    </source>
</evidence>
<proteinExistence type="predicted"/>
<name>A0A919EKQ9_STRFL</name>
<evidence type="ECO:0000259" key="3">
    <source>
        <dbReference type="Pfam" id="PF07811"/>
    </source>
</evidence>
<evidence type="ECO:0000313" key="4">
    <source>
        <dbReference type="EMBL" id="GHF95948.1"/>
    </source>
</evidence>
<accession>A0A919EKQ9</accession>
<dbReference type="NCBIfam" id="NF041390">
    <property type="entry name" value="TadE_Rv3655c"/>
    <property type="match status" value="1"/>
</dbReference>
<reference evidence="4" key="1">
    <citation type="journal article" date="2014" name="Int. J. Syst. Evol. Microbiol.">
        <title>Complete genome sequence of Corynebacterium casei LMG S-19264T (=DSM 44701T), isolated from a smear-ripened cheese.</title>
        <authorList>
            <consortium name="US DOE Joint Genome Institute (JGI-PGF)"/>
            <person name="Walter F."/>
            <person name="Albersmeier A."/>
            <person name="Kalinowski J."/>
            <person name="Ruckert C."/>
        </authorList>
    </citation>
    <scope>NUCLEOTIDE SEQUENCE</scope>
    <source>
        <strain evidence="4">JCM 4122</strain>
    </source>
</reference>
<dbReference type="Proteomes" id="UP000632849">
    <property type="component" value="Unassembled WGS sequence"/>
</dbReference>
<feature type="domain" description="TadE-like" evidence="3">
    <location>
        <begin position="15"/>
        <end position="57"/>
    </location>
</feature>
<dbReference type="RefSeq" id="WP_190041627.1">
    <property type="nucleotide sequence ID" value="NZ_BNBE01000001.1"/>
</dbReference>
<feature type="compositionally biased region" description="Basic and acidic residues" evidence="1">
    <location>
        <begin position="187"/>
        <end position="199"/>
    </location>
</feature>
<gene>
    <name evidence="4" type="ORF">GCM10017667_27670</name>
</gene>
<feature type="transmembrane region" description="Helical" evidence="2">
    <location>
        <begin position="21"/>
        <end position="40"/>
    </location>
</feature>
<comment type="caution">
    <text evidence="4">The sequence shown here is derived from an EMBL/GenBank/DDBJ whole genome shotgun (WGS) entry which is preliminary data.</text>
</comment>
<dbReference type="AlphaFoldDB" id="A0A919EKQ9"/>
<evidence type="ECO:0000256" key="1">
    <source>
        <dbReference type="SAM" id="MobiDB-lite"/>
    </source>
</evidence>
<reference evidence="4" key="2">
    <citation type="submission" date="2020-09" db="EMBL/GenBank/DDBJ databases">
        <authorList>
            <person name="Sun Q."/>
            <person name="Ohkuma M."/>
        </authorList>
    </citation>
    <scope>NUCLEOTIDE SEQUENCE</scope>
    <source>
        <strain evidence="4">JCM 4122</strain>
    </source>
</reference>